<evidence type="ECO:0000313" key="2">
    <source>
        <dbReference type="Proteomes" id="UP001148313"/>
    </source>
</evidence>
<dbReference type="Gene3D" id="3.40.50.11350">
    <property type="match status" value="2"/>
</dbReference>
<proteinExistence type="predicted"/>
<comment type="caution">
    <text evidence="1">The sequence shown here is derived from an EMBL/GenBank/DDBJ whole genome shotgun (WGS) entry which is preliminary data.</text>
</comment>
<dbReference type="PANTHER" id="PTHR13132:SF29">
    <property type="entry name" value="ALPHA-(1,6)-FUCOSYLTRANSFERASE"/>
    <property type="match status" value="1"/>
</dbReference>
<evidence type="ECO:0000313" key="1">
    <source>
        <dbReference type="EMBL" id="MDA4846345.1"/>
    </source>
</evidence>
<organism evidence="1 2">
    <name type="scientific">Hoeflea poritis</name>
    <dbReference type="NCBI Taxonomy" id="2993659"/>
    <lineage>
        <taxon>Bacteria</taxon>
        <taxon>Pseudomonadati</taxon>
        <taxon>Pseudomonadota</taxon>
        <taxon>Alphaproteobacteria</taxon>
        <taxon>Hyphomicrobiales</taxon>
        <taxon>Rhizobiaceae</taxon>
        <taxon>Hoeflea</taxon>
    </lineage>
</organism>
<dbReference type="Proteomes" id="UP001148313">
    <property type="component" value="Unassembled WGS sequence"/>
</dbReference>
<reference evidence="1" key="1">
    <citation type="submission" date="2022-11" db="EMBL/GenBank/DDBJ databases">
        <title>Hoeflea poritis sp. nov., isolated from scleractinian coral Porites lutea.</title>
        <authorList>
            <person name="Zhang G."/>
            <person name="Wei Q."/>
            <person name="Cai L."/>
        </authorList>
    </citation>
    <scope>NUCLEOTIDE SEQUENCE</scope>
    <source>
        <strain evidence="1">E7-10</strain>
    </source>
</reference>
<dbReference type="RefSeq" id="WP_271090080.1">
    <property type="nucleotide sequence ID" value="NZ_JAPJZH010000007.1"/>
</dbReference>
<keyword evidence="2" id="KW-1185">Reference proteome</keyword>
<protein>
    <recommendedName>
        <fullName evidence="3">Alpha-1,2-fucosyltransferase</fullName>
    </recommendedName>
</protein>
<sequence length="711" mass="81907">MPASDPADAQGQYGLLFYEFVCLVQKYAERTNPVHPCFAPIGTNMLMLASEISINVRLRRRTVIVEGAYEFDRKYIADFNREQGTKHSVLPWVLQRFDDHHDDPNPWTIWFRDLCDNDRECPDYQTRLDELETRMAALRPRVTEPHLIEIGICTDYVSRLNTDTLARIEPHRMTPEKGAVAVHIRRGDASDETMENADPNRQTFPLERYIEAMEEYSRKGFDHFYILTESQQEIDRIEAHFGGRCRISWQIVDRAKFPNLHGKKHERANFIEYQCLDNPDLISFSMHTALVDLDNASRCEAFIGSFESAFSNLAFLKAVGHHKRHTEYLDLAGTTFGKPLFYPNLAESRGTSLFVIKERDVGFFSLFLQIVNTLLYLREHEPDAVPVVQFTDKQEYFTGSETWEDFFEPLVFLSRSAVAPLLRRVQRNFRLHFPEMKYWDPLGVVYSPRPNLNWSGSYYPNLRLNRVLSRLPLKPYLKFVRSIDRIRKSNSGGRQRKAGNVSSEIKTDLLVSHKTIPSLSERRRASKVIGNYVNLKPEIQQSLAELFDKYSGYHIIGVQFRGTDARKDSRRKIPAYEDYVDAIKHYIDGLSVDIHRRVFIFVASDESEFVSFLSGKFENVGHFDAIRHVGDDETAKSDGKTGWSMPAFVRIDRKNALRGAILDYAGLCRCDFMIHNFGSLTNAVLLTRPDIGNLLIGYDYVQVEDNGGNAG</sequence>
<dbReference type="EMBL" id="JAPJZH010000007">
    <property type="protein sequence ID" value="MDA4846345.1"/>
    <property type="molecule type" value="Genomic_DNA"/>
</dbReference>
<name>A0ABT4VQ98_9HYPH</name>
<gene>
    <name evidence="1" type="ORF">OOZ53_13345</name>
</gene>
<evidence type="ECO:0008006" key="3">
    <source>
        <dbReference type="Google" id="ProtNLM"/>
    </source>
</evidence>
<dbReference type="PANTHER" id="PTHR13132">
    <property type="entry name" value="ALPHA- 1,6 -FUCOSYLTRANSFERASE"/>
    <property type="match status" value="1"/>
</dbReference>
<accession>A0ABT4VQ98</accession>